<keyword evidence="11" id="KW-1185">Reference proteome</keyword>
<feature type="transmembrane region" description="Helical" evidence="8">
    <location>
        <begin position="102"/>
        <end position="125"/>
    </location>
</feature>
<dbReference type="PANTHER" id="PTHR43357:SF4">
    <property type="entry name" value="INNER MEMBRANE ABC TRANSPORTER PERMEASE PROTEIN YDCV"/>
    <property type="match status" value="1"/>
</dbReference>
<evidence type="ECO:0000256" key="6">
    <source>
        <dbReference type="ARBA" id="ARBA00022989"/>
    </source>
</evidence>
<dbReference type="Proteomes" id="UP000523000">
    <property type="component" value="Unassembled WGS sequence"/>
</dbReference>
<evidence type="ECO:0000313" key="10">
    <source>
        <dbReference type="EMBL" id="MBB2994726.1"/>
    </source>
</evidence>
<dbReference type="PROSITE" id="PS50928">
    <property type="entry name" value="ABC_TM1"/>
    <property type="match status" value="1"/>
</dbReference>
<dbReference type="PANTHER" id="PTHR43357">
    <property type="entry name" value="INNER MEMBRANE ABC TRANSPORTER PERMEASE PROTEIN YDCV"/>
    <property type="match status" value="1"/>
</dbReference>
<protein>
    <submittedName>
        <fullName evidence="10">Putative spermidine/putrescine transport system permease protein</fullName>
    </submittedName>
</protein>
<proteinExistence type="inferred from homology"/>
<dbReference type="EMBL" id="JACHVS010000001">
    <property type="protein sequence ID" value="MBB2994726.1"/>
    <property type="molecule type" value="Genomic_DNA"/>
</dbReference>
<evidence type="ECO:0000256" key="2">
    <source>
        <dbReference type="ARBA" id="ARBA00022448"/>
    </source>
</evidence>
<dbReference type="InterPro" id="IPR000515">
    <property type="entry name" value="MetI-like"/>
</dbReference>
<dbReference type="RefSeq" id="WP_183510059.1">
    <property type="nucleotide sequence ID" value="NZ_BAABGK010000036.1"/>
</dbReference>
<feature type="transmembrane region" description="Helical" evidence="8">
    <location>
        <begin position="236"/>
        <end position="258"/>
    </location>
</feature>
<dbReference type="GO" id="GO:0005886">
    <property type="term" value="C:plasma membrane"/>
    <property type="evidence" value="ECO:0007669"/>
    <property type="project" value="UniProtKB-SubCell"/>
</dbReference>
<keyword evidence="3" id="KW-1003">Cell membrane</keyword>
<organism evidence="10 11">
    <name type="scientific">Paeniglutamicibacter cryotolerans</name>
    <dbReference type="NCBI Taxonomy" id="670079"/>
    <lineage>
        <taxon>Bacteria</taxon>
        <taxon>Bacillati</taxon>
        <taxon>Actinomycetota</taxon>
        <taxon>Actinomycetes</taxon>
        <taxon>Micrococcales</taxon>
        <taxon>Micrococcaceae</taxon>
        <taxon>Paeniglutamicibacter</taxon>
    </lineage>
</organism>
<comment type="caution">
    <text evidence="10">The sequence shown here is derived from an EMBL/GenBank/DDBJ whole genome shotgun (WGS) entry which is preliminary data.</text>
</comment>
<evidence type="ECO:0000259" key="9">
    <source>
        <dbReference type="PROSITE" id="PS50928"/>
    </source>
</evidence>
<keyword evidence="5 8" id="KW-0812">Transmembrane</keyword>
<reference evidence="10 11" key="1">
    <citation type="submission" date="2020-08" db="EMBL/GenBank/DDBJ databases">
        <title>Sequencing the genomes of 1000 actinobacteria strains.</title>
        <authorList>
            <person name="Klenk H.-P."/>
        </authorList>
    </citation>
    <scope>NUCLEOTIDE SEQUENCE [LARGE SCALE GENOMIC DNA]</scope>
    <source>
        <strain evidence="10 11">DSM 22826</strain>
    </source>
</reference>
<feature type="transmembrane region" description="Helical" evidence="8">
    <location>
        <begin position="131"/>
        <end position="160"/>
    </location>
</feature>
<feature type="transmembrane region" description="Helical" evidence="8">
    <location>
        <begin position="12"/>
        <end position="34"/>
    </location>
</feature>
<dbReference type="InterPro" id="IPR035906">
    <property type="entry name" value="MetI-like_sf"/>
</dbReference>
<evidence type="ECO:0000256" key="7">
    <source>
        <dbReference type="ARBA" id="ARBA00023136"/>
    </source>
</evidence>
<accession>A0A839QL25</accession>
<dbReference type="GO" id="GO:0055085">
    <property type="term" value="P:transmembrane transport"/>
    <property type="evidence" value="ECO:0007669"/>
    <property type="project" value="InterPro"/>
</dbReference>
<evidence type="ECO:0000256" key="8">
    <source>
        <dbReference type="RuleBase" id="RU363032"/>
    </source>
</evidence>
<comment type="similarity">
    <text evidence="8">Belongs to the binding-protein-dependent transport system permease family.</text>
</comment>
<dbReference type="AlphaFoldDB" id="A0A839QL25"/>
<dbReference type="CDD" id="cd06261">
    <property type="entry name" value="TM_PBP2"/>
    <property type="match status" value="1"/>
</dbReference>
<keyword evidence="2 8" id="KW-0813">Transport</keyword>
<keyword evidence="7 8" id="KW-0472">Membrane</keyword>
<feature type="transmembrane region" description="Helical" evidence="8">
    <location>
        <begin position="181"/>
        <end position="200"/>
    </location>
</feature>
<sequence>MKHRPLTRSLLGIYTALVAFLLVAPTLVVIPLGFTDKASLSFPPTGWSTRWYTNFFEDPAWTSAFGNSILVAVIVVIVATSFGTAAAVGIRSWKRRRWAKAAQVLVLAPLVVPAIILAIGIYALFLRFQLLGTLIGFVAAHSILAIPFVLVSVTAALAGYDERLSTAAASLGASRWNAFRTVMLPLIMPGVVSGALFAFVTSFDEVVLSIFIKSPYLETLPVKMYASVTRDTDPTIAAAATMIMLLTTVIIAVGLLSMRRRKHV</sequence>
<keyword evidence="6 8" id="KW-1133">Transmembrane helix</keyword>
<name>A0A839QL25_9MICC</name>
<evidence type="ECO:0000313" key="11">
    <source>
        <dbReference type="Proteomes" id="UP000523000"/>
    </source>
</evidence>
<feature type="transmembrane region" description="Helical" evidence="8">
    <location>
        <begin position="69"/>
        <end position="90"/>
    </location>
</feature>
<evidence type="ECO:0000256" key="4">
    <source>
        <dbReference type="ARBA" id="ARBA00022519"/>
    </source>
</evidence>
<dbReference type="Gene3D" id="1.10.3720.10">
    <property type="entry name" value="MetI-like"/>
    <property type="match status" value="1"/>
</dbReference>
<dbReference type="Pfam" id="PF00528">
    <property type="entry name" value="BPD_transp_1"/>
    <property type="match status" value="1"/>
</dbReference>
<dbReference type="SUPFAM" id="SSF161098">
    <property type="entry name" value="MetI-like"/>
    <property type="match status" value="1"/>
</dbReference>
<comment type="subcellular location">
    <subcellularLocation>
        <location evidence="1">Cell inner membrane</location>
        <topology evidence="1">Multi-pass membrane protein</topology>
    </subcellularLocation>
    <subcellularLocation>
        <location evidence="8">Cell membrane</location>
        <topology evidence="8">Multi-pass membrane protein</topology>
    </subcellularLocation>
</comment>
<evidence type="ECO:0000256" key="5">
    <source>
        <dbReference type="ARBA" id="ARBA00022692"/>
    </source>
</evidence>
<evidence type="ECO:0000256" key="3">
    <source>
        <dbReference type="ARBA" id="ARBA00022475"/>
    </source>
</evidence>
<evidence type="ECO:0000256" key="1">
    <source>
        <dbReference type="ARBA" id="ARBA00004429"/>
    </source>
</evidence>
<gene>
    <name evidence="10" type="ORF">E9229_000917</name>
</gene>
<keyword evidence="4" id="KW-0997">Cell inner membrane</keyword>
<feature type="domain" description="ABC transmembrane type-1" evidence="9">
    <location>
        <begin position="65"/>
        <end position="254"/>
    </location>
</feature>